<evidence type="ECO:0000313" key="1">
    <source>
        <dbReference type="EMBL" id="RTN22772.1"/>
    </source>
</evidence>
<accession>A0ABY0AQL7</accession>
<protein>
    <submittedName>
        <fullName evidence="1">Uncharacterized protein</fullName>
    </submittedName>
</protein>
<gene>
    <name evidence="1" type="ORF">EKN94_15110</name>
</gene>
<comment type="caution">
    <text evidence="1">The sequence shown here is derived from an EMBL/GenBank/DDBJ whole genome shotgun (WGS) entry which is preliminary data.</text>
</comment>
<evidence type="ECO:0000313" key="2">
    <source>
        <dbReference type="Proteomes" id="UP000278241"/>
    </source>
</evidence>
<proteinExistence type="predicted"/>
<dbReference type="RefSeq" id="WP_063152428.1">
    <property type="nucleotide sequence ID" value="NZ_RXRX01000009.1"/>
</dbReference>
<dbReference type="EMBL" id="RXRX01000009">
    <property type="protein sequence ID" value="RTN22772.1"/>
    <property type="molecule type" value="Genomic_DNA"/>
</dbReference>
<dbReference type="Proteomes" id="UP000278241">
    <property type="component" value="Unassembled WGS sequence"/>
</dbReference>
<name>A0ABY0AQL7_9ENTR</name>
<keyword evidence="2" id="KW-1185">Reference proteome</keyword>
<reference evidence="1 2" key="1">
    <citation type="submission" date="2018-12" db="EMBL/GenBank/DDBJ databases">
        <title>The Batch Genome Submission of Enterobacter spp. strains.</title>
        <authorList>
            <person name="Wei L."/>
            <person name="Wu W."/>
            <person name="Lin J."/>
            <person name="Zhang X."/>
            <person name="Feng Y."/>
            <person name="Zong Z."/>
        </authorList>
    </citation>
    <scope>NUCLEOTIDE SEQUENCE [LARGE SCALE GENOMIC DNA]</scope>
    <source>
        <strain evidence="1 2">WCHEM090044</strain>
    </source>
</reference>
<dbReference type="GeneID" id="93244032"/>
<sequence>MSNNHVEILKQIRDSLEKDPDFLSTDEDRILQKIIDHERVARSVSNPSDDKIRLNYIDSILKEYLES</sequence>
<organism evidence="1 2">
    <name type="scientific">Enterobacter quasimori</name>
    <dbReference type="NCBI Taxonomy" id="2838947"/>
    <lineage>
        <taxon>Bacteria</taxon>
        <taxon>Pseudomonadati</taxon>
        <taxon>Pseudomonadota</taxon>
        <taxon>Gammaproteobacteria</taxon>
        <taxon>Enterobacterales</taxon>
        <taxon>Enterobacteriaceae</taxon>
        <taxon>Enterobacter</taxon>
    </lineage>
</organism>